<dbReference type="Pfam" id="PF13432">
    <property type="entry name" value="TPR_16"/>
    <property type="match status" value="5"/>
</dbReference>
<organism evidence="4 5">
    <name type="scientific">Paenibacillus algicola</name>
    <dbReference type="NCBI Taxonomy" id="2565926"/>
    <lineage>
        <taxon>Bacteria</taxon>
        <taxon>Bacillati</taxon>
        <taxon>Bacillota</taxon>
        <taxon>Bacilli</taxon>
        <taxon>Bacillales</taxon>
        <taxon>Paenibacillaceae</taxon>
        <taxon>Paenibacillus</taxon>
    </lineage>
</organism>
<dbReference type="SMART" id="SM00028">
    <property type="entry name" value="TPR"/>
    <property type="match status" value="12"/>
</dbReference>
<gene>
    <name evidence="4" type="ORF">E6C60_1127</name>
</gene>
<feature type="repeat" description="TPR" evidence="3">
    <location>
        <begin position="553"/>
        <end position="586"/>
    </location>
</feature>
<evidence type="ECO:0000256" key="3">
    <source>
        <dbReference type="PROSITE-ProRule" id="PRU00339"/>
    </source>
</evidence>
<name>A0A4P8XHK9_9BACL</name>
<accession>A0A4P8XHK9</accession>
<dbReference type="Gene3D" id="1.25.40.10">
    <property type="entry name" value="Tetratricopeptide repeat domain"/>
    <property type="match status" value="5"/>
</dbReference>
<dbReference type="PANTHER" id="PTHR44858:SF1">
    <property type="entry name" value="UDP-N-ACETYLGLUCOSAMINE--PEPTIDE N-ACETYLGLUCOSAMINYLTRANSFERASE SPINDLY-RELATED"/>
    <property type="match status" value="1"/>
</dbReference>
<dbReference type="GO" id="GO:0046813">
    <property type="term" value="P:receptor-mediated virion attachment to host cell"/>
    <property type="evidence" value="ECO:0007669"/>
    <property type="project" value="TreeGrafter"/>
</dbReference>
<protein>
    <submittedName>
        <fullName evidence="4">TPR repeat-containing protein</fullName>
    </submittedName>
</protein>
<keyword evidence="2 3" id="KW-0802">TPR repeat</keyword>
<dbReference type="GO" id="GO:0009279">
    <property type="term" value="C:cell outer membrane"/>
    <property type="evidence" value="ECO:0007669"/>
    <property type="project" value="TreeGrafter"/>
</dbReference>
<keyword evidence="5" id="KW-1185">Reference proteome</keyword>
<feature type="repeat" description="TPR" evidence="3">
    <location>
        <begin position="71"/>
        <end position="104"/>
    </location>
</feature>
<dbReference type="InterPro" id="IPR019734">
    <property type="entry name" value="TPR_rpt"/>
</dbReference>
<evidence type="ECO:0000256" key="1">
    <source>
        <dbReference type="ARBA" id="ARBA00022737"/>
    </source>
</evidence>
<dbReference type="AlphaFoldDB" id="A0A4P8XHK9"/>
<evidence type="ECO:0000256" key="2">
    <source>
        <dbReference type="ARBA" id="ARBA00022803"/>
    </source>
</evidence>
<dbReference type="KEGG" id="palo:E6C60_1127"/>
<reference evidence="4 5" key="1">
    <citation type="submission" date="2019-05" db="EMBL/GenBank/DDBJ databases">
        <authorList>
            <person name="Chen C."/>
        </authorList>
    </citation>
    <scope>NUCLEOTIDE SEQUENCE [LARGE SCALE GENOMIC DNA]</scope>
    <source>
        <strain evidence="4 5">HB172198</strain>
    </source>
</reference>
<dbReference type="RefSeq" id="WP_138227647.1">
    <property type="nucleotide sequence ID" value="NZ_CP040396.1"/>
</dbReference>
<dbReference type="SUPFAM" id="SSF48452">
    <property type="entry name" value="TPR-like"/>
    <property type="match status" value="3"/>
</dbReference>
<feature type="repeat" description="TPR" evidence="3">
    <location>
        <begin position="519"/>
        <end position="552"/>
    </location>
</feature>
<dbReference type="PROSITE" id="PS50005">
    <property type="entry name" value="TPR"/>
    <property type="match status" value="4"/>
</dbReference>
<keyword evidence="1" id="KW-0677">Repeat</keyword>
<dbReference type="OrthoDB" id="2488002at2"/>
<sequence>MRWRNRLWLRLAQRALKNRDRERALAYMDKGKDEISTLQDQIAYVNLLHGAGRSQEGLTLLGQIIDQKGASAAYERRAHLLRELGRGEEAITDLDEAIMLNSDNYLNWYTRGVLNRDLGNYEEAIRDLKQSISREGPESIISTYYELGMTYVESGDPAAATRWFQLSIQRPERSIPMYYFMLARCLCHEGKPEEAKQVLLQGVELADRYEAQADEGYALFDESTSYSRGAFLTFQRQMKESFSFRLLLADINLQLGDIDGGLKAIAEGLARYPGEVELYLKRAMLLSAAGRADEARENLRLAVHQEPDDLRAYAELLRLLREEEGEAGEEAALELLTGLMKRQPRTPIVCYWVADSLYRLGRHEHALDMNSRLLEVEPDDPANYIQRADIYIEMGSLPSAEEAMQQAVKLENSPEIHNKLSYIQYLQGHNEDALLSLQQTAELDPEYEQHPAYQSASGHIYKEMGMWDLAVQAYSRAIRAEPRQVKLYEFRAGCFLETGQLEQAAADCTRGLELDGDAAELYSLRSSVYYAMKDYPAAAQDMQQYLHFYPEHPGAYYRLGQMLYKNREEEAALAAFDRVLSLIPEHADCYLYKAHIYFGQLEPEAALQHIVSWGLFYDKEAPVGERVNAIRSLEGFTEEILEEAAERLRGMYGQSQYLS</sequence>
<dbReference type="InterPro" id="IPR050498">
    <property type="entry name" value="Ycf3"/>
</dbReference>
<evidence type="ECO:0000313" key="4">
    <source>
        <dbReference type="EMBL" id="QCT01845.1"/>
    </source>
</evidence>
<evidence type="ECO:0000313" key="5">
    <source>
        <dbReference type="Proteomes" id="UP000300879"/>
    </source>
</evidence>
<feature type="repeat" description="TPR" evidence="3">
    <location>
        <begin position="451"/>
        <end position="484"/>
    </location>
</feature>
<proteinExistence type="predicted"/>
<dbReference type="EMBL" id="CP040396">
    <property type="protein sequence ID" value="QCT01845.1"/>
    <property type="molecule type" value="Genomic_DNA"/>
</dbReference>
<dbReference type="Proteomes" id="UP000300879">
    <property type="component" value="Chromosome"/>
</dbReference>
<dbReference type="PANTHER" id="PTHR44858">
    <property type="entry name" value="TETRATRICOPEPTIDE REPEAT PROTEIN 6"/>
    <property type="match status" value="1"/>
</dbReference>
<dbReference type="InterPro" id="IPR011990">
    <property type="entry name" value="TPR-like_helical_dom_sf"/>
</dbReference>